<name>A0ABQ0D0C8_9HYPO</name>
<dbReference type="InterPro" id="IPR046670">
    <property type="entry name" value="DUF6540"/>
</dbReference>
<evidence type="ECO:0000313" key="3">
    <source>
        <dbReference type="Proteomes" id="UP001562357"/>
    </source>
</evidence>
<dbReference type="EMBL" id="BAAFGZ010000691">
    <property type="protein sequence ID" value="GAB0139169.1"/>
    <property type="molecule type" value="Genomic_DNA"/>
</dbReference>
<evidence type="ECO:0000313" key="2">
    <source>
        <dbReference type="EMBL" id="GAB0139169.1"/>
    </source>
</evidence>
<feature type="compositionally biased region" description="Pro residues" evidence="1">
    <location>
        <begin position="1"/>
        <end position="17"/>
    </location>
</feature>
<organism evidence="2 3">
    <name type="scientific">Epichloe bromicola</name>
    <dbReference type="NCBI Taxonomy" id="79588"/>
    <lineage>
        <taxon>Eukaryota</taxon>
        <taxon>Fungi</taxon>
        <taxon>Dikarya</taxon>
        <taxon>Ascomycota</taxon>
        <taxon>Pezizomycotina</taxon>
        <taxon>Sordariomycetes</taxon>
        <taxon>Hypocreomycetidae</taxon>
        <taxon>Hypocreales</taxon>
        <taxon>Clavicipitaceae</taxon>
        <taxon>Epichloe</taxon>
    </lineage>
</organism>
<reference evidence="3" key="1">
    <citation type="submission" date="2024-06" db="EMBL/GenBank/DDBJ databases">
        <title>Draft Genome Sequences of Epichloe bromicola Strains Isolated from Elymus ciliaris.</title>
        <authorList>
            <consortium name="Epichloe bromicola genome sequencing consortium"/>
            <person name="Miura A."/>
            <person name="Imano S."/>
            <person name="Ashida A."/>
            <person name="Sato I."/>
            <person name="Chiba S."/>
            <person name="Tanaka A."/>
            <person name="Camagna M."/>
            <person name="Takemoto D."/>
        </authorList>
    </citation>
    <scope>NUCLEOTIDE SEQUENCE [LARGE SCALE GENOMIC DNA]</scope>
    <source>
        <strain evidence="3">DP</strain>
    </source>
</reference>
<feature type="region of interest" description="Disordered" evidence="1">
    <location>
        <begin position="1"/>
        <end position="39"/>
    </location>
</feature>
<dbReference type="Proteomes" id="UP001562357">
    <property type="component" value="Unassembled WGS sequence"/>
</dbReference>
<evidence type="ECO:0000256" key="1">
    <source>
        <dbReference type="SAM" id="MobiDB-lite"/>
    </source>
</evidence>
<proteinExistence type="predicted"/>
<protein>
    <submittedName>
        <fullName evidence="2">Uncharacterized protein</fullName>
    </submittedName>
</protein>
<comment type="caution">
    <text evidence="2">The sequence shown here is derived from an EMBL/GenBank/DDBJ whole genome shotgun (WGS) entry which is preliminary data.</text>
</comment>
<dbReference type="Pfam" id="PF20174">
    <property type="entry name" value="DUF6540"/>
    <property type="match status" value="1"/>
</dbReference>
<sequence length="188" mass="20527">MPSHPAPAPAPPPPPPCGSHQFVASGITSQPKPPSVDPNGPAGAFLVELLIYNGAPFKDNWAYWVRSHCDPEMGVLTHATGDVKNGFQLETKRNHDFRTTGNRPIKTIPLQWIDGKYFDESAMFNDGVNKIDTVLVCAFEASLHKVKAPGKSLTTVDDKKWVIESANQLVIDGILTPTVAEYLRAIEQ</sequence>
<accession>A0ABQ0D0C8</accession>
<keyword evidence="3" id="KW-1185">Reference proteome</keyword>
<gene>
    <name evidence="2" type="primary">g7382</name>
    <name evidence="2" type="ORF">EsDP_00007382</name>
</gene>